<comment type="caution">
    <text evidence="1">The sequence shown here is derived from an EMBL/GenBank/DDBJ whole genome shotgun (WGS) entry which is preliminary data.</text>
</comment>
<sequence length="119" mass="13843">MTAHRIRDEIQADLGARLRPPQAMVKGDQEDNDMFNPEDIYHLFADVLLLPGTPARLGRGLLPRRKQWEVIMVLFNFRALTMMQTGLKEQWIRNGNHKFNKTWHDAVKFPIVEINHLAA</sequence>
<dbReference type="AlphaFoldDB" id="A0AAV7TBQ6"/>
<keyword evidence="2" id="KW-1185">Reference proteome</keyword>
<protein>
    <submittedName>
        <fullName evidence="1">Uncharacterized protein</fullName>
    </submittedName>
</protein>
<proteinExistence type="predicted"/>
<accession>A0AAV7TBQ6</accession>
<organism evidence="1 2">
    <name type="scientific">Pleurodeles waltl</name>
    <name type="common">Iberian ribbed newt</name>
    <dbReference type="NCBI Taxonomy" id="8319"/>
    <lineage>
        <taxon>Eukaryota</taxon>
        <taxon>Metazoa</taxon>
        <taxon>Chordata</taxon>
        <taxon>Craniata</taxon>
        <taxon>Vertebrata</taxon>
        <taxon>Euteleostomi</taxon>
        <taxon>Amphibia</taxon>
        <taxon>Batrachia</taxon>
        <taxon>Caudata</taxon>
        <taxon>Salamandroidea</taxon>
        <taxon>Salamandridae</taxon>
        <taxon>Pleurodelinae</taxon>
        <taxon>Pleurodeles</taxon>
    </lineage>
</organism>
<reference evidence="1" key="1">
    <citation type="journal article" date="2022" name="bioRxiv">
        <title>Sequencing and chromosome-scale assembly of the giantPleurodeles waltlgenome.</title>
        <authorList>
            <person name="Brown T."/>
            <person name="Elewa A."/>
            <person name="Iarovenko S."/>
            <person name="Subramanian E."/>
            <person name="Araus A.J."/>
            <person name="Petzold A."/>
            <person name="Susuki M."/>
            <person name="Suzuki K.-i.T."/>
            <person name="Hayashi T."/>
            <person name="Toyoda A."/>
            <person name="Oliveira C."/>
            <person name="Osipova E."/>
            <person name="Leigh N.D."/>
            <person name="Simon A."/>
            <person name="Yun M.H."/>
        </authorList>
    </citation>
    <scope>NUCLEOTIDE SEQUENCE</scope>
    <source>
        <strain evidence="1">20211129_DDA</strain>
        <tissue evidence="1">Liver</tissue>
    </source>
</reference>
<name>A0AAV7TBQ6_PLEWA</name>
<gene>
    <name evidence="1" type="ORF">NDU88_005776</name>
</gene>
<evidence type="ECO:0000313" key="1">
    <source>
        <dbReference type="EMBL" id="KAJ1173952.1"/>
    </source>
</evidence>
<dbReference type="Proteomes" id="UP001066276">
    <property type="component" value="Chromosome 4_1"/>
</dbReference>
<dbReference type="EMBL" id="JANPWB010000007">
    <property type="protein sequence ID" value="KAJ1173952.1"/>
    <property type="molecule type" value="Genomic_DNA"/>
</dbReference>
<evidence type="ECO:0000313" key="2">
    <source>
        <dbReference type="Proteomes" id="UP001066276"/>
    </source>
</evidence>